<proteinExistence type="predicted"/>
<dbReference type="RefSeq" id="WP_002138019.1">
    <property type="nucleotide sequence ID" value="NZ_JH804672.1"/>
</dbReference>
<protein>
    <recommendedName>
        <fullName evidence="1">Endospore appendages core domain-containing protein</fullName>
    </recommendedName>
</protein>
<reference evidence="2 3" key="1">
    <citation type="submission" date="2012-04" db="EMBL/GenBank/DDBJ databases">
        <title>The Genome Sequence of Bacillus cereus HuA2-1.</title>
        <authorList>
            <consortium name="The Broad Institute Genome Sequencing Platform"/>
            <consortium name="The Broad Institute Genome Sequencing Center for Infectious Disease"/>
            <person name="Feldgarden M."/>
            <person name="Van der Auwera G.A."/>
            <person name="Mahillon J."/>
            <person name="Duprez V."/>
            <person name="Timmery S."/>
            <person name="Mattelet C."/>
            <person name="Dierick K."/>
            <person name="Sun M."/>
            <person name="Yu Z."/>
            <person name="Zhu L."/>
            <person name="Hu X."/>
            <person name="Shank E.B."/>
            <person name="Swiecicka I."/>
            <person name="Hansen B.M."/>
            <person name="Andrup L."/>
            <person name="Young S.K."/>
            <person name="Zeng Q."/>
            <person name="Gargeya S."/>
            <person name="Fitzgerald M."/>
            <person name="Haas B."/>
            <person name="Abouelleil A."/>
            <person name="Alvarado L."/>
            <person name="Arachchi H.M."/>
            <person name="Berlin A."/>
            <person name="Chapman S.B."/>
            <person name="Goldberg J."/>
            <person name="Griggs A."/>
            <person name="Gujja S."/>
            <person name="Hansen M."/>
            <person name="Howarth C."/>
            <person name="Imamovic A."/>
            <person name="Larimer J."/>
            <person name="McCowen C."/>
            <person name="Montmayeur A."/>
            <person name="Murphy C."/>
            <person name="Neiman D."/>
            <person name="Pearson M."/>
            <person name="Priest M."/>
            <person name="Roberts A."/>
            <person name="Saif S."/>
            <person name="Shea T."/>
            <person name="Sisk P."/>
            <person name="Sykes S."/>
            <person name="Wortman J."/>
            <person name="Nusbaum C."/>
            <person name="Birren B."/>
        </authorList>
    </citation>
    <scope>NUCLEOTIDE SEQUENCE [LARGE SCALE GENOMIC DNA]</scope>
    <source>
        <strain evidence="2 3">HuA2-1</strain>
    </source>
</reference>
<organism evidence="2 3">
    <name type="scientific">Bacillus cereus HuA2-1</name>
    <dbReference type="NCBI Taxonomy" id="1053201"/>
    <lineage>
        <taxon>Bacteria</taxon>
        <taxon>Bacillati</taxon>
        <taxon>Bacillota</taxon>
        <taxon>Bacilli</taxon>
        <taxon>Bacillales</taxon>
        <taxon>Bacillaceae</taxon>
        <taxon>Bacillus</taxon>
        <taxon>Bacillus cereus group</taxon>
    </lineage>
</organism>
<evidence type="ECO:0000313" key="3">
    <source>
        <dbReference type="Proteomes" id="UP000004136"/>
    </source>
</evidence>
<evidence type="ECO:0000313" key="2">
    <source>
        <dbReference type="EMBL" id="EJV82063.1"/>
    </source>
</evidence>
<dbReference type="PATRIC" id="fig|1053201.3.peg.3542"/>
<evidence type="ECO:0000259" key="1">
    <source>
        <dbReference type="Pfam" id="PF13157"/>
    </source>
</evidence>
<dbReference type="HOGENOM" id="CLU_151741_0_0_9"/>
<comment type="caution">
    <text evidence="2">The sequence shown here is derived from an EMBL/GenBank/DDBJ whole genome shotgun (WGS) entry which is preliminary data.</text>
</comment>
<dbReference type="Pfam" id="PF13157">
    <property type="entry name" value="Enas"/>
    <property type="match status" value="1"/>
</dbReference>
<dbReference type="Proteomes" id="UP000004136">
    <property type="component" value="Unassembled WGS sequence"/>
</dbReference>
<name>J8YHS8_BACCE</name>
<dbReference type="InterPro" id="IPR025055">
    <property type="entry name" value="Ena_core"/>
</dbReference>
<dbReference type="EMBL" id="AHDV01000024">
    <property type="protein sequence ID" value="EJV82063.1"/>
    <property type="molecule type" value="Genomic_DNA"/>
</dbReference>
<dbReference type="AlphaFoldDB" id="J8YHS8"/>
<sequence length="124" mass="13731">MGAKKYKPELWCYAFPCPPVPELCPPICNNVCGNIYLDSPVTNLEIWKAETSRKVIITLSVFSSFASTSTIKVRITRNFGNCVELMVSPGNTASATVDNVKLITVSHENKDIVEGKYCFSICVY</sequence>
<gene>
    <name evidence="2" type="ORF">IG3_03465</name>
</gene>
<accession>J8YHS8</accession>
<feature type="domain" description="Endospore appendages core" evidence="1">
    <location>
        <begin position="27"/>
        <end position="121"/>
    </location>
</feature>